<dbReference type="AlphaFoldDB" id="A0AAV7UJD3"/>
<feature type="compositionally biased region" description="Polar residues" evidence="1">
    <location>
        <begin position="1"/>
        <end position="13"/>
    </location>
</feature>
<comment type="caution">
    <text evidence="2">The sequence shown here is derived from an EMBL/GenBank/DDBJ whole genome shotgun (WGS) entry which is preliminary data.</text>
</comment>
<accession>A0AAV7UJD3</accession>
<feature type="region of interest" description="Disordered" evidence="1">
    <location>
        <begin position="55"/>
        <end position="91"/>
    </location>
</feature>
<feature type="region of interest" description="Disordered" evidence="1">
    <location>
        <begin position="1"/>
        <end position="35"/>
    </location>
</feature>
<dbReference type="Proteomes" id="UP001066276">
    <property type="component" value="Chromosome 3_1"/>
</dbReference>
<protein>
    <submittedName>
        <fullName evidence="2">Uncharacterized protein</fullName>
    </submittedName>
</protein>
<sequence length="91" mass="9467">MTFGSSAPLSASGLTPCVHSSRRAAIGSGERPSGPREYFYSSCLGLLLRVPLRSGPAHLEPRSPPRPKSTTSAISGPTSRQAMGTTVHSSD</sequence>
<dbReference type="EMBL" id="JANPWB010000005">
    <property type="protein sequence ID" value="KAJ1188821.1"/>
    <property type="molecule type" value="Genomic_DNA"/>
</dbReference>
<evidence type="ECO:0000256" key="1">
    <source>
        <dbReference type="SAM" id="MobiDB-lite"/>
    </source>
</evidence>
<evidence type="ECO:0000313" key="2">
    <source>
        <dbReference type="EMBL" id="KAJ1188821.1"/>
    </source>
</evidence>
<organism evidence="2 3">
    <name type="scientific">Pleurodeles waltl</name>
    <name type="common">Iberian ribbed newt</name>
    <dbReference type="NCBI Taxonomy" id="8319"/>
    <lineage>
        <taxon>Eukaryota</taxon>
        <taxon>Metazoa</taxon>
        <taxon>Chordata</taxon>
        <taxon>Craniata</taxon>
        <taxon>Vertebrata</taxon>
        <taxon>Euteleostomi</taxon>
        <taxon>Amphibia</taxon>
        <taxon>Batrachia</taxon>
        <taxon>Caudata</taxon>
        <taxon>Salamandroidea</taxon>
        <taxon>Salamandridae</taxon>
        <taxon>Pleurodelinae</taxon>
        <taxon>Pleurodeles</taxon>
    </lineage>
</organism>
<reference evidence="2" key="1">
    <citation type="journal article" date="2022" name="bioRxiv">
        <title>Sequencing and chromosome-scale assembly of the giantPleurodeles waltlgenome.</title>
        <authorList>
            <person name="Brown T."/>
            <person name="Elewa A."/>
            <person name="Iarovenko S."/>
            <person name="Subramanian E."/>
            <person name="Araus A.J."/>
            <person name="Petzold A."/>
            <person name="Susuki M."/>
            <person name="Suzuki K.-i.T."/>
            <person name="Hayashi T."/>
            <person name="Toyoda A."/>
            <person name="Oliveira C."/>
            <person name="Osipova E."/>
            <person name="Leigh N.D."/>
            <person name="Simon A."/>
            <person name="Yun M.H."/>
        </authorList>
    </citation>
    <scope>NUCLEOTIDE SEQUENCE</scope>
    <source>
        <strain evidence="2">20211129_DDA</strain>
        <tissue evidence="2">Liver</tissue>
    </source>
</reference>
<evidence type="ECO:0000313" key="3">
    <source>
        <dbReference type="Proteomes" id="UP001066276"/>
    </source>
</evidence>
<gene>
    <name evidence="2" type="ORF">NDU88_005578</name>
</gene>
<keyword evidence="3" id="KW-1185">Reference proteome</keyword>
<proteinExistence type="predicted"/>
<feature type="compositionally biased region" description="Polar residues" evidence="1">
    <location>
        <begin position="73"/>
        <end position="91"/>
    </location>
</feature>
<name>A0AAV7UJD3_PLEWA</name>